<proteinExistence type="predicted"/>
<dbReference type="PROSITE" id="PS50033">
    <property type="entry name" value="UBX"/>
    <property type="match status" value="1"/>
</dbReference>
<feature type="compositionally biased region" description="Basic residues" evidence="1">
    <location>
        <begin position="1"/>
        <end position="13"/>
    </location>
</feature>
<dbReference type="InterPro" id="IPR001012">
    <property type="entry name" value="UBX_dom"/>
</dbReference>
<reference evidence="3 4" key="1">
    <citation type="submission" date="2024-06" db="EMBL/GenBank/DDBJ databases">
        <authorList>
            <person name="Pan Q."/>
            <person name="Wen M."/>
            <person name="Jouanno E."/>
            <person name="Zahm M."/>
            <person name="Klopp C."/>
            <person name="Cabau C."/>
            <person name="Louis A."/>
            <person name="Berthelot C."/>
            <person name="Parey E."/>
            <person name="Roest Crollius H."/>
            <person name="Montfort J."/>
            <person name="Robinson-Rechavi M."/>
            <person name="Bouchez O."/>
            <person name="Lampietro C."/>
            <person name="Lopez Roques C."/>
            <person name="Donnadieu C."/>
            <person name="Postlethwait J."/>
            <person name="Bobe J."/>
            <person name="Verreycken H."/>
            <person name="Guiguen Y."/>
        </authorList>
    </citation>
    <scope>NUCLEOTIDE SEQUENCE [LARGE SCALE GENOMIC DNA]</scope>
    <source>
        <strain evidence="3">Up_M1</strain>
        <tissue evidence="3">Testis</tissue>
    </source>
</reference>
<feature type="region of interest" description="Disordered" evidence="1">
    <location>
        <begin position="1"/>
        <end position="61"/>
    </location>
</feature>
<sequence>MHLTRPKSSKGRSRPSLSQTPKVDVAVSFHNTPLIPKPPSEGPGKSNRYVQSQAPHRQGNHLDMEVPDFLNNVPGVPSPPFPWNKYKPLPSIEKKTSEAGVPLRRMEEKTCQLSLSDNLLIQERPGHREHQLSSVRIRAASQSNPEIGNVSEVLCQLFPTPNQQSLSVMANLYPEIENPLPSPTPSIDPKCLLLAIRAPCGKRFEHHFLSTDTLTTVIASAEAKYGTRYEHGYIDTPDGHIETGVDRPLRRRFTDLNMTLAQCGILNRSVLCILQDDVDSS</sequence>
<dbReference type="EMBL" id="JAGEUA010000001">
    <property type="protein sequence ID" value="KAL1020664.1"/>
    <property type="molecule type" value="Genomic_DNA"/>
</dbReference>
<evidence type="ECO:0000259" key="2">
    <source>
        <dbReference type="PROSITE" id="PS50033"/>
    </source>
</evidence>
<dbReference type="Gene3D" id="3.10.20.90">
    <property type="entry name" value="Phosphatidylinositol 3-kinase Catalytic Subunit, Chain A, domain 1"/>
    <property type="match status" value="1"/>
</dbReference>
<evidence type="ECO:0000256" key="1">
    <source>
        <dbReference type="SAM" id="MobiDB-lite"/>
    </source>
</evidence>
<accession>A0ABD0XGS7</accession>
<keyword evidence="4" id="KW-1185">Reference proteome</keyword>
<dbReference type="Proteomes" id="UP001557470">
    <property type="component" value="Unassembled WGS sequence"/>
</dbReference>
<dbReference type="AlphaFoldDB" id="A0ABD0XGS7"/>
<feature type="domain" description="UBX" evidence="2">
    <location>
        <begin position="194"/>
        <end position="273"/>
    </location>
</feature>
<dbReference type="InterPro" id="IPR029071">
    <property type="entry name" value="Ubiquitin-like_domsf"/>
</dbReference>
<organism evidence="3 4">
    <name type="scientific">Umbra pygmaea</name>
    <name type="common">Eastern mudminnow</name>
    <dbReference type="NCBI Taxonomy" id="75934"/>
    <lineage>
        <taxon>Eukaryota</taxon>
        <taxon>Metazoa</taxon>
        <taxon>Chordata</taxon>
        <taxon>Craniata</taxon>
        <taxon>Vertebrata</taxon>
        <taxon>Euteleostomi</taxon>
        <taxon>Actinopterygii</taxon>
        <taxon>Neopterygii</taxon>
        <taxon>Teleostei</taxon>
        <taxon>Protacanthopterygii</taxon>
        <taxon>Esociformes</taxon>
        <taxon>Umbridae</taxon>
        <taxon>Umbra</taxon>
    </lineage>
</organism>
<name>A0ABD0XGS7_UMBPY</name>
<evidence type="ECO:0000313" key="4">
    <source>
        <dbReference type="Proteomes" id="UP001557470"/>
    </source>
</evidence>
<evidence type="ECO:0000313" key="3">
    <source>
        <dbReference type="EMBL" id="KAL1020664.1"/>
    </source>
</evidence>
<gene>
    <name evidence="3" type="ORF">UPYG_G00003060</name>
</gene>
<protein>
    <recommendedName>
        <fullName evidence="2">UBX domain-containing protein</fullName>
    </recommendedName>
</protein>
<comment type="caution">
    <text evidence="3">The sequence shown here is derived from an EMBL/GenBank/DDBJ whole genome shotgun (WGS) entry which is preliminary data.</text>
</comment>
<dbReference type="SUPFAM" id="SSF54236">
    <property type="entry name" value="Ubiquitin-like"/>
    <property type="match status" value="1"/>
</dbReference>